<dbReference type="InterPro" id="IPR011006">
    <property type="entry name" value="CheY-like_superfamily"/>
</dbReference>
<evidence type="ECO:0000256" key="1">
    <source>
        <dbReference type="PROSITE-ProRule" id="PRU00169"/>
    </source>
</evidence>
<dbReference type="RefSeq" id="WP_119830992.1">
    <property type="nucleotide sequence ID" value="NZ_QYUL01000002.1"/>
</dbReference>
<dbReference type="Proteomes" id="UP000283458">
    <property type="component" value="Unassembled WGS sequence"/>
</dbReference>
<dbReference type="PANTHER" id="PTHR43228:SF1">
    <property type="entry name" value="TWO-COMPONENT RESPONSE REGULATOR ARR22"/>
    <property type="match status" value="1"/>
</dbReference>
<proteinExistence type="predicted"/>
<name>A0A418VUS3_9PROT</name>
<keyword evidence="1" id="KW-0597">Phosphoprotein</keyword>
<protein>
    <submittedName>
        <fullName evidence="3">Response regulator</fullName>
    </submittedName>
</protein>
<dbReference type="Gene3D" id="3.40.50.2300">
    <property type="match status" value="1"/>
</dbReference>
<dbReference type="GO" id="GO:0000160">
    <property type="term" value="P:phosphorelay signal transduction system"/>
    <property type="evidence" value="ECO:0007669"/>
    <property type="project" value="InterPro"/>
</dbReference>
<feature type="domain" description="Response regulatory" evidence="2">
    <location>
        <begin position="15"/>
        <end position="136"/>
    </location>
</feature>
<dbReference type="EMBL" id="QYUL01000002">
    <property type="protein sequence ID" value="RJF80902.1"/>
    <property type="molecule type" value="Genomic_DNA"/>
</dbReference>
<evidence type="ECO:0000259" key="2">
    <source>
        <dbReference type="PROSITE" id="PS50110"/>
    </source>
</evidence>
<dbReference type="OrthoDB" id="9786548at2"/>
<comment type="caution">
    <text evidence="3">The sequence shown here is derived from an EMBL/GenBank/DDBJ whole genome shotgun (WGS) entry which is preliminary data.</text>
</comment>
<dbReference type="InterPro" id="IPR052048">
    <property type="entry name" value="ST_Response_Regulator"/>
</dbReference>
<organism evidence="3 4">
    <name type="scientific">Azospirillum cavernae</name>
    <dbReference type="NCBI Taxonomy" id="2320860"/>
    <lineage>
        <taxon>Bacteria</taxon>
        <taxon>Pseudomonadati</taxon>
        <taxon>Pseudomonadota</taxon>
        <taxon>Alphaproteobacteria</taxon>
        <taxon>Rhodospirillales</taxon>
        <taxon>Azospirillaceae</taxon>
        <taxon>Azospirillum</taxon>
    </lineage>
</organism>
<evidence type="ECO:0000313" key="4">
    <source>
        <dbReference type="Proteomes" id="UP000283458"/>
    </source>
</evidence>
<feature type="modified residue" description="4-aspartylphosphate" evidence="1">
    <location>
        <position position="65"/>
    </location>
</feature>
<evidence type="ECO:0000313" key="3">
    <source>
        <dbReference type="EMBL" id="RJF80902.1"/>
    </source>
</evidence>
<gene>
    <name evidence="3" type="ORF">D3877_11725</name>
</gene>
<dbReference type="SMART" id="SM00448">
    <property type="entry name" value="REC"/>
    <property type="match status" value="1"/>
</dbReference>
<accession>A0A418VUS3</accession>
<sequence>MTIEDILARDHRGLSVLIIDDNKFTRDLLRKILVSFGVSDITAAASGEDALRQLHASLFDLVICDIVMDGMNGIQFVKSLRCKTVPAANAETLPIIMLTAHADEKLVMASLKAGANGYLVKPLIPKRLMALVAKLCRSTLPTLRCHKHG</sequence>
<dbReference type="PROSITE" id="PS50110">
    <property type="entry name" value="RESPONSE_REGULATORY"/>
    <property type="match status" value="1"/>
</dbReference>
<dbReference type="Pfam" id="PF00072">
    <property type="entry name" value="Response_reg"/>
    <property type="match status" value="1"/>
</dbReference>
<dbReference type="PANTHER" id="PTHR43228">
    <property type="entry name" value="TWO-COMPONENT RESPONSE REGULATOR"/>
    <property type="match status" value="1"/>
</dbReference>
<keyword evidence="4" id="KW-1185">Reference proteome</keyword>
<reference evidence="3 4" key="1">
    <citation type="submission" date="2018-09" db="EMBL/GenBank/DDBJ databases">
        <authorList>
            <person name="Zhu H."/>
        </authorList>
    </citation>
    <scope>NUCLEOTIDE SEQUENCE [LARGE SCALE GENOMIC DNA]</scope>
    <source>
        <strain evidence="3 4">K2W22B-5</strain>
    </source>
</reference>
<dbReference type="InterPro" id="IPR001789">
    <property type="entry name" value="Sig_transdc_resp-reg_receiver"/>
</dbReference>
<dbReference type="SUPFAM" id="SSF52172">
    <property type="entry name" value="CheY-like"/>
    <property type="match status" value="1"/>
</dbReference>
<dbReference type="AlphaFoldDB" id="A0A418VUS3"/>